<evidence type="ECO:0000313" key="3">
    <source>
        <dbReference type="WBParaSite" id="HPBE_0001838701-mRNA-1"/>
    </source>
</evidence>
<reference evidence="3" key="2">
    <citation type="submission" date="2019-09" db="UniProtKB">
        <authorList>
            <consortium name="WormBaseParasite"/>
        </authorList>
    </citation>
    <scope>IDENTIFICATION</scope>
</reference>
<dbReference type="AlphaFoldDB" id="A0A183G8Z7"/>
<dbReference type="Proteomes" id="UP000050761">
    <property type="component" value="Unassembled WGS sequence"/>
</dbReference>
<evidence type="ECO:0000313" key="1">
    <source>
        <dbReference type="EMBL" id="VDP11409.1"/>
    </source>
</evidence>
<proteinExistence type="predicted"/>
<reference evidence="1 2" key="1">
    <citation type="submission" date="2018-11" db="EMBL/GenBank/DDBJ databases">
        <authorList>
            <consortium name="Pathogen Informatics"/>
        </authorList>
    </citation>
    <scope>NUCLEOTIDE SEQUENCE [LARGE SCALE GENOMIC DNA]</scope>
</reference>
<dbReference type="EMBL" id="UZAH01030658">
    <property type="protein sequence ID" value="VDP11409.1"/>
    <property type="molecule type" value="Genomic_DNA"/>
</dbReference>
<accession>A0A183G8Z7</accession>
<dbReference type="OrthoDB" id="425681at2759"/>
<organism evidence="2 3">
    <name type="scientific">Heligmosomoides polygyrus</name>
    <name type="common">Parasitic roundworm</name>
    <dbReference type="NCBI Taxonomy" id="6339"/>
    <lineage>
        <taxon>Eukaryota</taxon>
        <taxon>Metazoa</taxon>
        <taxon>Ecdysozoa</taxon>
        <taxon>Nematoda</taxon>
        <taxon>Chromadorea</taxon>
        <taxon>Rhabditida</taxon>
        <taxon>Rhabditina</taxon>
        <taxon>Rhabditomorpha</taxon>
        <taxon>Strongyloidea</taxon>
        <taxon>Heligmosomidae</taxon>
        <taxon>Heligmosomoides</taxon>
    </lineage>
</organism>
<dbReference type="WBParaSite" id="HPBE_0001838701-mRNA-1">
    <property type="protein sequence ID" value="HPBE_0001838701-mRNA-1"/>
    <property type="gene ID" value="HPBE_0001838701"/>
</dbReference>
<gene>
    <name evidence="1" type="ORF">HPBE_LOCUS18386</name>
</gene>
<keyword evidence="2" id="KW-1185">Reference proteome</keyword>
<protein>
    <submittedName>
        <fullName evidence="3">Reverse transcriptase domain-containing protein</fullName>
    </submittedName>
</protein>
<sequence>MYNHTAPGGPQAAPPSVLIAKQVTVASETTPTRDEVTEAIKLLRNSKAAGIDGVTAEALKAGEESAGVREALDLLAWQNFVRDSQHSMTPTATLLATRTPSNLTPANGTAGLVEGCQKRGTKAKAAAWAASPALRLQAELNGSMASPVGSTSPCRLSHHWDRVLPRSPHIYLTDTVTSEMDQHKEKTLSMKMSLCRHLTS</sequence>
<evidence type="ECO:0000313" key="2">
    <source>
        <dbReference type="Proteomes" id="UP000050761"/>
    </source>
</evidence>
<accession>A0A3P8EHD5</accession>
<name>A0A183G8Z7_HELPZ</name>